<feature type="domain" description="VTT" evidence="9">
    <location>
        <begin position="40"/>
        <end position="167"/>
    </location>
</feature>
<feature type="region of interest" description="Disordered" evidence="7">
    <location>
        <begin position="212"/>
        <end position="250"/>
    </location>
</feature>
<comment type="similarity">
    <text evidence="2">Belongs to the DedA family.</text>
</comment>
<feature type="transmembrane region" description="Helical" evidence="8">
    <location>
        <begin position="182"/>
        <end position="201"/>
    </location>
</feature>
<evidence type="ECO:0000256" key="4">
    <source>
        <dbReference type="ARBA" id="ARBA00022692"/>
    </source>
</evidence>
<dbReference type="InterPro" id="IPR051311">
    <property type="entry name" value="DedA_domain"/>
</dbReference>
<evidence type="ECO:0000256" key="2">
    <source>
        <dbReference type="ARBA" id="ARBA00010792"/>
    </source>
</evidence>
<evidence type="ECO:0000256" key="5">
    <source>
        <dbReference type="ARBA" id="ARBA00022989"/>
    </source>
</evidence>
<feature type="transmembrane region" description="Helical" evidence="8">
    <location>
        <begin position="63"/>
        <end position="82"/>
    </location>
</feature>
<dbReference type="GO" id="GO:0005886">
    <property type="term" value="C:plasma membrane"/>
    <property type="evidence" value="ECO:0007669"/>
    <property type="project" value="UniProtKB-SubCell"/>
</dbReference>
<reference evidence="10 11" key="1">
    <citation type="submission" date="2019-08" db="EMBL/GenBank/DDBJ databases">
        <authorList>
            <person name="Dong K."/>
        </authorList>
    </citation>
    <scope>NUCLEOTIDE SEQUENCE [LARGE SCALE GENOMIC DNA]</scope>
    <source>
        <strain evidence="10 11">M4-8</strain>
    </source>
</reference>
<keyword evidence="3" id="KW-1003">Cell membrane</keyword>
<name>A0A5C8HQS9_9MICO</name>
<dbReference type="PANTHER" id="PTHR42709:SF6">
    <property type="entry name" value="UNDECAPRENYL PHOSPHATE TRANSPORTER A"/>
    <property type="match status" value="1"/>
</dbReference>
<evidence type="ECO:0000313" key="11">
    <source>
        <dbReference type="Proteomes" id="UP000321196"/>
    </source>
</evidence>
<comment type="caution">
    <text evidence="10">The sequence shown here is derived from an EMBL/GenBank/DDBJ whole genome shotgun (WGS) entry which is preliminary data.</text>
</comment>
<dbReference type="OrthoDB" id="9813426at2"/>
<dbReference type="Proteomes" id="UP000321196">
    <property type="component" value="Unassembled WGS sequence"/>
</dbReference>
<evidence type="ECO:0000256" key="3">
    <source>
        <dbReference type="ARBA" id="ARBA00022475"/>
    </source>
</evidence>
<accession>A0A5C8HQS9</accession>
<dbReference type="Pfam" id="PF09335">
    <property type="entry name" value="VTT_dom"/>
    <property type="match status" value="1"/>
</dbReference>
<dbReference type="RefSeq" id="WP_147825180.1">
    <property type="nucleotide sequence ID" value="NZ_BAAARG010000001.1"/>
</dbReference>
<evidence type="ECO:0000256" key="8">
    <source>
        <dbReference type="SAM" id="Phobius"/>
    </source>
</evidence>
<sequence>MANDGSWLSALADGITNLMDVVGAWGAGVAIAAENLFPPLPSEVILPMAGLAASRGAFTLFEALFWTTLGSVVGAFALYGLGRALGMNRLRRMFEVIPLLKAEDVDSTVTWFNKHGGKAVFFGRMIPIFRSLISIPAGVSKMALWKFGLLTAAGSLIWNSIFVGAGYFLGEQWHIVEQYADVLQYVVIIVAVIAVAAFVVIRVRAMMKARREGPQTVVEDPDETASAPTDENVSAPAVENASAPAVETAD</sequence>
<evidence type="ECO:0000256" key="1">
    <source>
        <dbReference type="ARBA" id="ARBA00004651"/>
    </source>
</evidence>
<keyword evidence="5 8" id="KW-1133">Transmembrane helix</keyword>
<keyword evidence="6 8" id="KW-0472">Membrane</keyword>
<keyword evidence="4 8" id="KW-0812">Transmembrane</keyword>
<evidence type="ECO:0000256" key="6">
    <source>
        <dbReference type="ARBA" id="ARBA00023136"/>
    </source>
</evidence>
<evidence type="ECO:0000313" key="10">
    <source>
        <dbReference type="EMBL" id="TXK06375.1"/>
    </source>
</evidence>
<protein>
    <submittedName>
        <fullName evidence="10">DedA family protein</fullName>
    </submittedName>
</protein>
<keyword evidence="11" id="KW-1185">Reference proteome</keyword>
<evidence type="ECO:0000259" key="9">
    <source>
        <dbReference type="Pfam" id="PF09335"/>
    </source>
</evidence>
<dbReference type="InterPro" id="IPR032816">
    <property type="entry name" value="VTT_dom"/>
</dbReference>
<organism evidence="10 11">
    <name type="scientific">Microbacterium mitrae</name>
    <dbReference type="NCBI Taxonomy" id="664640"/>
    <lineage>
        <taxon>Bacteria</taxon>
        <taxon>Bacillati</taxon>
        <taxon>Actinomycetota</taxon>
        <taxon>Actinomycetes</taxon>
        <taxon>Micrococcales</taxon>
        <taxon>Microbacteriaceae</taxon>
        <taxon>Microbacterium</taxon>
    </lineage>
</organism>
<gene>
    <name evidence="10" type="ORF">FVP60_05310</name>
</gene>
<comment type="subcellular location">
    <subcellularLocation>
        <location evidence="1">Cell membrane</location>
        <topology evidence="1">Multi-pass membrane protein</topology>
    </subcellularLocation>
</comment>
<dbReference type="EMBL" id="VRSW01000001">
    <property type="protein sequence ID" value="TXK06375.1"/>
    <property type="molecule type" value="Genomic_DNA"/>
</dbReference>
<feature type="transmembrane region" description="Helical" evidence="8">
    <location>
        <begin position="147"/>
        <end position="170"/>
    </location>
</feature>
<proteinExistence type="inferred from homology"/>
<dbReference type="AlphaFoldDB" id="A0A5C8HQS9"/>
<dbReference type="PANTHER" id="PTHR42709">
    <property type="entry name" value="ALKALINE PHOSPHATASE LIKE PROTEIN"/>
    <property type="match status" value="1"/>
</dbReference>
<evidence type="ECO:0000256" key="7">
    <source>
        <dbReference type="SAM" id="MobiDB-lite"/>
    </source>
</evidence>